<evidence type="ECO:0000256" key="3">
    <source>
        <dbReference type="ARBA" id="ARBA00022741"/>
    </source>
</evidence>
<evidence type="ECO:0000259" key="7">
    <source>
        <dbReference type="PROSITE" id="PS50011"/>
    </source>
</evidence>
<dbReference type="EMBL" id="MU853402">
    <property type="protein sequence ID" value="KAK4137112.1"/>
    <property type="molecule type" value="Genomic_DNA"/>
</dbReference>
<dbReference type="InterPro" id="IPR051175">
    <property type="entry name" value="CLK_kinases"/>
</dbReference>
<dbReference type="Pfam" id="PF00069">
    <property type="entry name" value="Pkinase"/>
    <property type="match status" value="2"/>
</dbReference>
<comment type="caution">
    <text evidence="8">The sequence shown here is derived from an EMBL/GenBank/DDBJ whole genome shotgun (WGS) entry which is preliminary data.</text>
</comment>
<feature type="domain" description="Protein kinase" evidence="7">
    <location>
        <begin position="31"/>
        <end position="434"/>
    </location>
</feature>
<dbReference type="GO" id="GO:0005634">
    <property type="term" value="C:nucleus"/>
    <property type="evidence" value="ECO:0007669"/>
    <property type="project" value="TreeGrafter"/>
</dbReference>
<evidence type="ECO:0000256" key="4">
    <source>
        <dbReference type="ARBA" id="ARBA00022777"/>
    </source>
</evidence>
<dbReference type="Gene3D" id="1.10.510.10">
    <property type="entry name" value="Transferase(Phosphotransferase) domain 1"/>
    <property type="match status" value="1"/>
</dbReference>
<evidence type="ECO:0000313" key="8">
    <source>
        <dbReference type="EMBL" id="KAK4137112.1"/>
    </source>
</evidence>
<evidence type="ECO:0000256" key="2">
    <source>
        <dbReference type="ARBA" id="ARBA00022679"/>
    </source>
</evidence>
<keyword evidence="9" id="KW-1185">Reference proteome</keyword>
<evidence type="ECO:0000313" key="9">
    <source>
        <dbReference type="Proteomes" id="UP001304895"/>
    </source>
</evidence>
<reference evidence="8" key="2">
    <citation type="submission" date="2023-05" db="EMBL/GenBank/DDBJ databases">
        <authorList>
            <consortium name="Lawrence Berkeley National Laboratory"/>
            <person name="Steindorff A."/>
            <person name="Hensen N."/>
            <person name="Bonometti L."/>
            <person name="Westerberg I."/>
            <person name="Brannstrom I.O."/>
            <person name="Guillou S."/>
            <person name="Cros-Aarteil S."/>
            <person name="Calhoun S."/>
            <person name="Haridas S."/>
            <person name="Kuo A."/>
            <person name="Mondo S."/>
            <person name="Pangilinan J."/>
            <person name="Riley R."/>
            <person name="Labutti K."/>
            <person name="Andreopoulos B."/>
            <person name="Lipzen A."/>
            <person name="Chen C."/>
            <person name="Yanf M."/>
            <person name="Daum C."/>
            <person name="Ng V."/>
            <person name="Clum A."/>
            <person name="Ohm R."/>
            <person name="Martin F."/>
            <person name="Silar P."/>
            <person name="Natvig D."/>
            <person name="Lalanne C."/>
            <person name="Gautier V."/>
            <person name="Ament-Velasquez S.L."/>
            <person name="Kruys A."/>
            <person name="Hutchinson M.I."/>
            <person name="Powell A.J."/>
            <person name="Barry K."/>
            <person name="Miller A.N."/>
            <person name="Grigoriev I.V."/>
            <person name="Debuchy R."/>
            <person name="Gladieux P."/>
            <person name="Thoren M.H."/>
            <person name="Johannesson H."/>
        </authorList>
    </citation>
    <scope>NUCLEOTIDE SEQUENCE</scope>
    <source>
        <strain evidence="8">CBS 123565</strain>
    </source>
</reference>
<dbReference type="Proteomes" id="UP001304895">
    <property type="component" value="Unassembled WGS sequence"/>
</dbReference>
<dbReference type="InterPro" id="IPR000719">
    <property type="entry name" value="Prot_kinase_dom"/>
</dbReference>
<reference evidence="8" key="1">
    <citation type="journal article" date="2023" name="Mol. Phylogenet. Evol.">
        <title>Genome-scale phylogeny and comparative genomics of the fungal order Sordariales.</title>
        <authorList>
            <person name="Hensen N."/>
            <person name="Bonometti L."/>
            <person name="Westerberg I."/>
            <person name="Brannstrom I.O."/>
            <person name="Guillou S."/>
            <person name="Cros-Aarteil S."/>
            <person name="Calhoun S."/>
            <person name="Haridas S."/>
            <person name="Kuo A."/>
            <person name="Mondo S."/>
            <person name="Pangilinan J."/>
            <person name="Riley R."/>
            <person name="LaButti K."/>
            <person name="Andreopoulos B."/>
            <person name="Lipzen A."/>
            <person name="Chen C."/>
            <person name="Yan M."/>
            <person name="Daum C."/>
            <person name="Ng V."/>
            <person name="Clum A."/>
            <person name="Steindorff A."/>
            <person name="Ohm R.A."/>
            <person name="Martin F."/>
            <person name="Silar P."/>
            <person name="Natvig D.O."/>
            <person name="Lalanne C."/>
            <person name="Gautier V."/>
            <person name="Ament-Velasquez S.L."/>
            <person name="Kruys A."/>
            <person name="Hutchinson M.I."/>
            <person name="Powell A.J."/>
            <person name="Barry K."/>
            <person name="Miller A.N."/>
            <person name="Grigoriev I.V."/>
            <person name="Debuchy R."/>
            <person name="Gladieux P."/>
            <person name="Hiltunen Thoren M."/>
            <person name="Johannesson H."/>
        </authorList>
    </citation>
    <scope>NUCLEOTIDE SEQUENCE</scope>
    <source>
        <strain evidence="8">CBS 123565</strain>
    </source>
</reference>
<keyword evidence="1" id="KW-0723">Serine/threonine-protein kinase</keyword>
<dbReference type="InterPro" id="IPR011009">
    <property type="entry name" value="Kinase-like_dom_sf"/>
</dbReference>
<dbReference type="AlphaFoldDB" id="A0AAN6UQ16"/>
<gene>
    <name evidence="8" type="ORF">BT67DRAFT_431498</name>
</gene>
<protein>
    <submittedName>
        <fullName evidence="8">Kinase-like protein</fullName>
    </submittedName>
</protein>
<dbReference type="SMART" id="SM00220">
    <property type="entry name" value="S_TKc"/>
    <property type="match status" value="1"/>
</dbReference>
<keyword evidence="3 6" id="KW-0547">Nucleotide-binding</keyword>
<evidence type="ECO:0000256" key="6">
    <source>
        <dbReference type="PROSITE-ProRule" id="PRU10141"/>
    </source>
</evidence>
<evidence type="ECO:0000256" key="5">
    <source>
        <dbReference type="ARBA" id="ARBA00022840"/>
    </source>
</evidence>
<evidence type="ECO:0000256" key="1">
    <source>
        <dbReference type="ARBA" id="ARBA00022527"/>
    </source>
</evidence>
<keyword evidence="4 8" id="KW-0418">Kinase</keyword>
<accession>A0AAN6UQ16</accession>
<sequence length="451" mass="50907">MSWEVDAEHPYKYGPGGLCPIELGDRVANRFIVLRKLGYGGFATVWLVCDENRRHGRYVALKVVSADWSNDAKFESTKVVDPLRGYERDNGSPGLFILELERVFHTSRNGRHLCQVFPVLGPALVSLNTSDCRLYPVFVRDFAQQLARAVETMHSLGVCHGDLTPSNIALRLAHPLDSLTEEQLDEIFGPPEIQTLEFFFPETPSPAPDYVVLSVDLGRLPSNYLTTRLCIIDFDHAFSSRNAPKQLSHIPHQYLAPENIFTLTNGPPADVWALGCILYDLRYPMPIFQDLMGGCPLGTALRICEMLRNLPREWMEFPFDDSYPVHEPLQQGIEYTTLDDYRKSDGFNLDFEVGEIREPQRPVSTSETESGREWLCLSIPIDWDTTTRREFKAQNLKPIGKDDATLFVDLLGKIFDSNDQRRITAGQVLAHPWLKEPSQNLSNAGPAASPV</sequence>
<dbReference type="PROSITE" id="PS00107">
    <property type="entry name" value="PROTEIN_KINASE_ATP"/>
    <property type="match status" value="1"/>
</dbReference>
<feature type="binding site" evidence="6">
    <location>
        <position position="62"/>
    </location>
    <ligand>
        <name>ATP</name>
        <dbReference type="ChEBI" id="CHEBI:30616"/>
    </ligand>
</feature>
<proteinExistence type="predicted"/>
<dbReference type="InterPro" id="IPR017441">
    <property type="entry name" value="Protein_kinase_ATP_BS"/>
</dbReference>
<dbReference type="SUPFAM" id="SSF56112">
    <property type="entry name" value="Protein kinase-like (PK-like)"/>
    <property type="match status" value="1"/>
</dbReference>
<dbReference type="Gene3D" id="3.30.200.20">
    <property type="entry name" value="Phosphorylase Kinase, domain 1"/>
    <property type="match status" value="1"/>
</dbReference>
<keyword evidence="5 6" id="KW-0067">ATP-binding</keyword>
<dbReference type="GO" id="GO:0005524">
    <property type="term" value="F:ATP binding"/>
    <property type="evidence" value="ECO:0007669"/>
    <property type="project" value="UniProtKB-UniRule"/>
</dbReference>
<dbReference type="PROSITE" id="PS50011">
    <property type="entry name" value="PROTEIN_KINASE_DOM"/>
    <property type="match status" value="1"/>
</dbReference>
<dbReference type="PANTHER" id="PTHR45646">
    <property type="entry name" value="SERINE/THREONINE-PROTEIN KINASE DOA-RELATED"/>
    <property type="match status" value="1"/>
</dbReference>
<name>A0AAN6UQ16_9PEZI</name>
<keyword evidence="2" id="KW-0808">Transferase</keyword>
<dbReference type="GO" id="GO:0004674">
    <property type="term" value="F:protein serine/threonine kinase activity"/>
    <property type="evidence" value="ECO:0007669"/>
    <property type="project" value="UniProtKB-KW"/>
</dbReference>
<dbReference type="PANTHER" id="PTHR45646:SF11">
    <property type="entry name" value="SERINE_THREONINE-PROTEIN KINASE DOA"/>
    <property type="match status" value="1"/>
</dbReference>
<organism evidence="8 9">
    <name type="scientific">Trichocladium antarcticum</name>
    <dbReference type="NCBI Taxonomy" id="1450529"/>
    <lineage>
        <taxon>Eukaryota</taxon>
        <taxon>Fungi</taxon>
        <taxon>Dikarya</taxon>
        <taxon>Ascomycota</taxon>
        <taxon>Pezizomycotina</taxon>
        <taxon>Sordariomycetes</taxon>
        <taxon>Sordariomycetidae</taxon>
        <taxon>Sordariales</taxon>
        <taxon>Chaetomiaceae</taxon>
        <taxon>Trichocladium</taxon>
    </lineage>
</organism>